<keyword evidence="4" id="KW-0804">Transcription</keyword>
<evidence type="ECO:0000256" key="4">
    <source>
        <dbReference type="ARBA" id="ARBA00023163"/>
    </source>
</evidence>
<dbReference type="Pfam" id="PF03106">
    <property type="entry name" value="WRKY"/>
    <property type="match status" value="1"/>
</dbReference>
<feature type="compositionally biased region" description="Pro residues" evidence="6">
    <location>
        <begin position="1"/>
        <end position="13"/>
    </location>
</feature>
<dbReference type="Gene3D" id="2.20.25.80">
    <property type="entry name" value="WRKY domain"/>
    <property type="match status" value="1"/>
</dbReference>
<protein>
    <submittedName>
        <fullName evidence="8">OLC1v1017584C2</fullName>
    </submittedName>
</protein>
<keyword evidence="2" id="KW-0805">Transcription regulation</keyword>
<dbReference type="SMART" id="SM00774">
    <property type="entry name" value="WRKY"/>
    <property type="match status" value="1"/>
</dbReference>
<dbReference type="Proteomes" id="UP001161247">
    <property type="component" value="Chromosome 8"/>
</dbReference>
<dbReference type="PANTHER" id="PTHR31221">
    <property type="entry name" value="WRKY TRANSCRIPTION FACTOR PROTEIN 1-RELATED"/>
    <property type="match status" value="1"/>
</dbReference>
<dbReference type="InterPro" id="IPR003657">
    <property type="entry name" value="WRKY_dom"/>
</dbReference>
<dbReference type="PANTHER" id="PTHR31221:SF283">
    <property type="entry name" value="WRKY DOMAIN-CONTAINING PROTEIN"/>
    <property type="match status" value="1"/>
</dbReference>
<name>A0AAV1E9U8_OLDCO</name>
<feature type="domain" description="WRKY" evidence="7">
    <location>
        <begin position="155"/>
        <end position="220"/>
    </location>
</feature>
<dbReference type="InterPro" id="IPR036576">
    <property type="entry name" value="WRKY_dom_sf"/>
</dbReference>
<reference evidence="8" key="1">
    <citation type="submission" date="2023-03" db="EMBL/GenBank/DDBJ databases">
        <authorList>
            <person name="Julca I."/>
        </authorList>
    </citation>
    <scope>NUCLEOTIDE SEQUENCE</scope>
</reference>
<evidence type="ECO:0000256" key="1">
    <source>
        <dbReference type="ARBA" id="ARBA00004123"/>
    </source>
</evidence>
<evidence type="ECO:0000313" key="9">
    <source>
        <dbReference type="Proteomes" id="UP001161247"/>
    </source>
</evidence>
<sequence>MFNSTFPPPPPPSQGQAAAVHDNGGGAIPNACPTVDCNLIYQYFKYHLDLEDVDQSPKITKTSTMMFEGYHSSNSSFTSTTNITTPFVSSSQMISSGSSSAGSFDGVAPMDQQDDLQLDDELVKNFGKNNGFILCKKDEKKAKVGGQVIALRTQTELETLDDGFKWRKYGKKMVKSNPNPRHYYKCLIEGCKVKKRVERDGEDSSYLITTYFGKHNHESSGAGYCDRSPFILVLRPSQST</sequence>
<organism evidence="8 9">
    <name type="scientific">Oldenlandia corymbosa var. corymbosa</name>
    <dbReference type="NCBI Taxonomy" id="529605"/>
    <lineage>
        <taxon>Eukaryota</taxon>
        <taxon>Viridiplantae</taxon>
        <taxon>Streptophyta</taxon>
        <taxon>Embryophyta</taxon>
        <taxon>Tracheophyta</taxon>
        <taxon>Spermatophyta</taxon>
        <taxon>Magnoliopsida</taxon>
        <taxon>eudicotyledons</taxon>
        <taxon>Gunneridae</taxon>
        <taxon>Pentapetalae</taxon>
        <taxon>asterids</taxon>
        <taxon>lamiids</taxon>
        <taxon>Gentianales</taxon>
        <taxon>Rubiaceae</taxon>
        <taxon>Rubioideae</taxon>
        <taxon>Spermacoceae</taxon>
        <taxon>Hedyotis-Oldenlandia complex</taxon>
        <taxon>Oldenlandia</taxon>
    </lineage>
</organism>
<keyword evidence="9" id="KW-1185">Reference proteome</keyword>
<proteinExistence type="predicted"/>
<evidence type="ECO:0000259" key="7">
    <source>
        <dbReference type="PROSITE" id="PS50811"/>
    </source>
</evidence>
<dbReference type="GO" id="GO:0005634">
    <property type="term" value="C:nucleus"/>
    <property type="evidence" value="ECO:0007669"/>
    <property type="project" value="UniProtKB-SubCell"/>
</dbReference>
<dbReference type="GO" id="GO:0003700">
    <property type="term" value="F:DNA-binding transcription factor activity"/>
    <property type="evidence" value="ECO:0007669"/>
    <property type="project" value="InterPro"/>
</dbReference>
<evidence type="ECO:0000313" key="8">
    <source>
        <dbReference type="EMBL" id="CAI9116442.1"/>
    </source>
</evidence>
<accession>A0AAV1E9U8</accession>
<dbReference type="GO" id="GO:0043565">
    <property type="term" value="F:sequence-specific DNA binding"/>
    <property type="evidence" value="ECO:0007669"/>
    <property type="project" value="InterPro"/>
</dbReference>
<keyword evidence="3" id="KW-0238">DNA-binding</keyword>
<feature type="region of interest" description="Disordered" evidence="6">
    <location>
        <begin position="1"/>
        <end position="22"/>
    </location>
</feature>
<keyword evidence="5" id="KW-0539">Nucleus</keyword>
<gene>
    <name evidence="8" type="ORF">OLC1_LOCUS22734</name>
</gene>
<evidence type="ECO:0000256" key="2">
    <source>
        <dbReference type="ARBA" id="ARBA00023015"/>
    </source>
</evidence>
<dbReference type="EMBL" id="OX459125">
    <property type="protein sequence ID" value="CAI9116442.1"/>
    <property type="molecule type" value="Genomic_DNA"/>
</dbReference>
<evidence type="ECO:0000256" key="6">
    <source>
        <dbReference type="SAM" id="MobiDB-lite"/>
    </source>
</evidence>
<dbReference type="InterPro" id="IPR044810">
    <property type="entry name" value="WRKY_plant"/>
</dbReference>
<evidence type="ECO:0000256" key="3">
    <source>
        <dbReference type="ARBA" id="ARBA00023125"/>
    </source>
</evidence>
<dbReference type="SUPFAM" id="SSF118290">
    <property type="entry name" value="WRKY DNA-binding domain"/>
    <property type="match status" value="1"/>
</dbReference>
<dbReference type="AlphaFoldDB" id="A0AAV1E9U8"/>
<comment type="subcellular location">
    <subcellularLocation>
        <location evidence="1">Nucleus</location>
    </subcellularLocation>
</comment>
<dbReference type="PROSITE" id="PS50811">
    <property type="entry name" value="WRKY"/>
    <property type="match status" value="1"/>
</dbReference>
<evidence type="ECO:0000256" key="5">
    <source>
        <dbReference type="ARBA" id="ARBA00023242"/>
    </source>
</evidence>